<proteinExistence type="predicted"/>
<reference evidence="2" key="1">
    <citation type="journal article" date="2022" name="bioRxiv">
        <title>Sequencing and chromosome-scale assembly of the giantPleurodeles waltlgenome.</title>
        <authorList>
            <person name="Brown T."/>
            <person name="Elewa A."/>
            <person name="Iarovenko S."/>
            <person name="Subramanian E."/>
            <person name="Araus A.J."/>
            <person name="Petzold A."/>
            <person name="Susuki M."/>
            <person name="Suzuki K.-i.T."/>
            <person name="Hayashi T."/>
            <person name="Toyoda A."/>
            <person name="Oliveira C."/>
            <person name="Osipova E."/>
            <person name="Leigh N.D."/>
            <person name="Simon A."/>
            <person name="Yun M.H."/>
        </authorList>
    </citation>
    <scope>NUCLEOTIDE SEQUENCE</scope>
    <source>
        <strain evidence="2">20211129_DDA</strain>
        <tissue evidence="2">Liver</tissue>
    </source>
</reference>
<accession>A0AAV7PCN7</accession>
<dbReference type="EMBL" id="JANPWB010000011">
    <property type="protein sequence ID" value="KAJ1124594.1"/>
    <property type="molecule type" value="Genomic_DNA"/>
</dbReference>
<protein>
    <submittedName>
        <fullName evidence="2">Uncharacterized protein</fullName>
    </submittedName>
</protein>
<gene>
    <name evidence="2" type="ORF">NDU88_003043</name>
</gene>
<feature type="region of interest" description="Disordered" evidence="1">
    <location>
        <begin position="1"/>
        <end position="36"/>
    </location>
</feature>
<sequence>MPCLPGAADPEHPSEPGPYARLSQGGPHSSDIASGQVLKRNTFPHPLFFFATPELVTNVRDGFEHIAVT</sequence>
<evidence type="ECO:0000313" key="3">
    <source>
        <dbReference type="Proteomes" id="UP001066276"/>
    </source>
</evidence>
<dbReference type="AlphaFoldDB" id="A0AAV7PCN7"/>
<dbReference type="Proteomes" id="UP001066276">
    <property type="component" value="Chromosome 7"/>
</dbReference>
<organism evidence="2 3">
    <name type="scientific">Pleurodeles waltl</name>
    <name type="common">Iberian ribbed newt</name>
    <dbReference type="NCBI Taxonomy" id="8319"/>
    <lineage>
        <taxon>Eukaryota</taxon>
        <taxon>Metazoa</taxon>
        <taxon>Chordata</taxon>
        <taxon>Craniata</taxon>
        <taxon>Vertebrata</taxon>
        <taxon>Euteleostomi</taxon>
        <taxon>Amphibia</taxon>
        <taxon>Batrachia</taxon>
        <taxon>Caudata</taxon>
        <taxon>Salamandroidea</taxon>
        <taxon>Salamandridae</taxon>
        <taxon>Pleurodelinae</taxon>
        <taxon>Pleurodeles</taxon>
    </lineage>
</organism>
<comment type="caution">
    <text evidence="2">The sequence shown here is derived from an EMBL/GenBank/DDBJ whole genome shotgun (WGS) entry which is preliminary data.</text>
</comment>
<name>A0AAV7PCN7_PLEWA</name>
<keyword evidence="3" id="KW-1185">Reference proteome</keyword>
<evidence type="ECO:0000313" key="2">
    <source>
        <dbReference type="EMBL" id="KAJ1124594.1"/>
    </source>
</evidence>
<evidence type="ECO:0000256" key="1">
    <source>
        <dbReference type="SAM" id="MobiDB-lite"/>
    </source>
</evidence>